<sequence>MDPNMKLREVITAAILMALLIITSSSGVQGNFSNGYYSESRAAAEVQREGHADMQAAACGRSAAELLPCVTAVSGTGSKPSPSCCAVLIKWGFGCLCDLLNENQGRIPGNINTTVVIELPKACGIQISGGKNCGGLFPQPPAKNSIAAKEANIAELVTVDHE</sequence>
<keyword evidence="3" id="KW-1015">Disulfide bond</keyword>
<dbReference type="InterPro" id="IPR043325">
    <property type="entry name" value="LTSS"/>
</dbReference>
<accession>A0A2R6X689</accession>
<evidence type="ECO:0000256" key="3">
    <source>
        <dbReference type="ARBA" id="ARBA00023157"/>
    </source>
</evidence>
<dbReference type="EMBL" id="KZ772705">
    <property type="protein sequence ID" value="PTQ41620.1"/>
    <property type="molecule type" value="Genomic_DNA"/>
</dbReference>
<name>A0A2R6X689_MARPO</name>
<feature type="signal peptide" evidence="5">
    <location>
        <begin position="1"/>
        <end position="27"/>
    </location>
</feature>
<reference evidence="8" key="1">
    <citation type="journal article" date="2017" name="Cell">
        <title>Insights into land plant evolution garnered from the Marchantia polymorpha genome.</title>
        <authorList>
            <person name="Bowman J.L."/>
            <person name="Kohchi T."/>
            <person name="Yamato K.T."/>
            <person name="Jenkins J."/>
            <person name="Shu S."/>
            <person name="Ishizaki K."/>
            <person name="Yamaoka S."/>
            <person name="Nishihama R."/>
            <person name="Nakamura Y."/>
            <person name="Berger F."/>
            <person name="Adam C."/>
            <person name="Aki S.S."/>
            <person name="Althoff F."/>
            <person name="Araki T."/>
            <person name="Arteaga-Vazquez M.A."/>
            <person name="Balasubrmanian S."/>
            <person name="Barry K."/>
            <person name="Bauer D."/>
            <person name="Boehm C.R."/>
            <person name="Briginshaw L."/>
            <person name="Caballero-Perez J."/>
            <person name="Catarino B."/>
            <person name="Chen F."/>
            <person name="Chiyoda S."/>
            <person name="Chovatia M."/>
            <person name="Davies K.M."/>
            <person name="Delmans M."/>
            <person name="Demura T."/>
            <person name="Dierschke T."/>
            <person name="Dolan L."/>
            <person name="Dorantes-Acosta A.E."/>
            <person name="Eklund D.M."/>
            <person name="Florent S.N."/>
            <person name="Flores-Sandoval E."/>
            <person name="Fujiyama A."/>
            <person name="Fukuzawa H."/>
            <person name="Galik B."/>
            <person name="Grimanelli D."/>
            <person name="Grimwood J."/>
            <person name="Grossniklaus U."/>
            <person name="Hamada T."/>
            <person name="Haseloff J."/>
            <person name="Hetherington A.J."/>
            <person name="Higo A."/>
            <person name="Hirakawa Y."/>
            <person name="Hundley H.N."/>
            <person name="Ikeda Y."/>
            <person name="Inoue K."/>
            <person name="Inoue S.I."/>
            <person name="Ishida S."/>
            <person name="Jia Q."/>
            <person name="Kakita M."/>
            <person name="Kanazawa T."/>
            <person name="Kawai Y."/>
            <person name="Kawashima T."/>
            <person name="Kennedy M."/>
            <person name="Kinose K."/>
            <person name="Kinoshita T."/>
            <person name="Kohara Y."/>
            <person name="Koide E."/>
            <person name="Komatsu K."/>
            <person name="Kopischke S."/>
            <person name="Kubo M."/>
            <person name="Kyozuka J."/>
            <person name="Lagercrantz U."/>
            <person name="Lin S.S."/>
            <person name="Lindquist E."/>
            <person name="Lipzen A.M."/>
            <person name="Lu C.W."/>
            <person name="De Luna E."/>
            <person name="Martienssen R.A."/>
            <person name="Minamino N."/>
            <person name="Mizutani M."/>
            <person name="Mizutani M."/>
            <person name="Mochizuki N."/>
            <person name="Monte I."/>
            <person name="Mosher R."/>
            <person name="Nagasaki H."/>
            <person name="Nakagami H."/>
            <person name="Naramoto S."/>
            <person name="Nishitani K."/>
            <person name="Ohtani M."/>
            <person name="Okamoto T."/>
            <person name="Okumura M."/>
            <person name="Phillips J."/>
            <person name="Pollak B."/>
            <person name="Reinders A."/>
            <person name="Rovekamp M."/>
            <person name="Sano R."/>
            <person name="Sawa S."/>
            <person name="Schmid M.W."/>
            <person name="Shirakawa M."/>
            <person name="Solano R."/>
            <person name="Spunde A."/>
            <person name="Suetsugu N."/>
            <person name="Sugano S."/>
            <person name="Sugiyama A."/>
            <person name="Sun R."/>
            <person name="Suzuki Y."/>
            <person name="Takenaka M."/>
            <person name="Takezawa D."/>
            <person name="Tomogane H."/>
            <person name="Tsuzuki M."/>
            <person name="Ueda T."/>
            <person name="Umeda M."/>
            <person name="Ward J.M."/>
            <person name="Watanabe Y."/>
            <person name="Yazaki K."/>
            <person name="Yokoyama R."/>
            <person name="Yoshitake Y."/>
            <person name="Yotsui I."/>
            <person name="Zachgo S."/>
            <person name="Schmutz J."/>
        </authorList>
    </citation>
    <scope>NUCLEOTIDE SEQUENCE [LARGE SCALE GENOMIC DNA]</scope>
    <source>
        <strain evidence="8">Tak-1</strain>
    </source>
</reference>
<evidence type="ECO:0000313" key="7">
    <source>
        <dbReference type="EMBL" id="PTQ41620.1"/>
    </source>
</evidence>
<dbReference type="CDD" id="cd00010">
    <property type="entry name" value="AAI_LTSS"/>
    <property type="match status" value="1"/>
</dbReference>
<dbReference type="InterPro" id="IPR036312">
    <property type="entry name" value="Bifun_inhib/LTP/seed_sf"/>
</dbReference>
<keyword evidence="2 5" id="KW-0732">Signal</keyword>
<dbReference type="Pfam" id="PF14368">
    <property type="entry name" value="LTP_2"/>
    <property type="match status" value="1"/>
</dbReference>
<dbReference type="InterPro" id="IPR016140">
    <property type="entry name" value="Bifunc_inhib/LTP/seed_store"/>
</dbReference>
<dbReference type="SUPFAM" id="SSF47699">
    <property type="entry name" value="Bifunctional inhibitor/lipid-transfer protein/seed storage 2S albumin"/>
    <property type="match status" value="1"/>
</dbReference>
<keyword evidence="8" id="KW-1185">Reference proteome</keyword>
<protein>
    <recommendedName>
        <fullName evidence="6">Bifunctional inhibitor/plant lipid transfer protein/seed storage helical domain-containing protein</fullName>
    </recommendedName>
</protein>
<dbReference type="AlphaFoldDB" id="A0A2R6X689"/>
<dbReference type="OrthoDB" id="664243at2759"/>
<evidence type="ECO:0000259" key="6">
    <source>
        <dbReference type="Pfam" id="PF14368"/>
    </source>
</evidence>
<dbReference type="Gene3D" id="1.10.110.10">
    <property type="entry name" value="Plant lipid-transfer and hydrophobic proteins"/>
    <property type="match status" value="1"/>
</dbReference>
<evidence type="ECO:0000256" key="4">
    <source>
        <dbReference type="ARBA" id="ARBA00023180"/>
    </source>
</evidence>
<dbReference type="Gramene" id="Mp1g16200.1">
    <property type="protein sequence ID" value="Mp1g16200.1.cds"/>
    <property type="gene ID" value="Mp1g16200"/>
</dbReference>
<comment type="similarity">
    <text evidence="1">Belongs to the plant LTP family.</text>
</comment>
<dbReference type="PANTHER" id="PTHR33044">
    <property type="entry name" value="BIFUNCTIONAL INHIBITOR/LIPID-TRANSFER PROTEIN/SEED STORAGE 2S ALBUMIN SUPERFAMILY PROTEIN-RELATED"/>
    <property type="match status" value="1"/>
</dbReference>
<evidence type="ECO:0000256" key="5">
    <source>
        <dbReference type="SAM" id="SignalP"/>
    </source>
</evidence>
<feature type="domain" description="Bifunctional inhibitor/plant lipid transfer protein/seed storage helical" evidence="6">
    <location>
        <begin position="47"/>
        <end position="133"/>
    </location>
</feature>
<evidence type="ECO:0000256" key="1">
    <source>
        <dbReference type="ARBA" id="ARBA00009748"/>
    </source>
</evidence>
<keyword evidence="4" id="KW-0325">Glycoprotein</keyword>
<evidence type="ECO:0000256" key="2">
    <source>
        <dbReference type="ARBA" id="ARBA00022729"/>
    </source>
</evidence>
<organism evidence="7 8">
    <name type="scientific">Marchantia polymorpha</name>
    <name type="common">Common liverwort</name>
    <name type="synonym">Marchantia aquatica</name>
    <dbReference type="NCBI Taxonomy" id="3197"/>
    <lineage>
        <taxon>Eukaryota</taxon>
        <taxon>Viridiplantae</taxon>
        <taxon>Streptophyta</taxon>
        <taxon>Embryophyta</taxon>
        <taxon>Marchantiophyta</taxon>
        <taxon>Marchantiopsida</taxon>
        <taxon>Marchantiidae</taxon>
        <taxon>Marchantiales</taxon>
        <taxon>Marchantiaceae</taxon>
        <taxon>Marchantia</taxon>
    </lineage>
</organism>
<proteinExistence type="inferred from homology"/>
<evidence type="ECO:0000313" key="8">
    <source>
        <dbReference type="Proteomes" id="UP000244005"/>
    </source>
</evidence>
<gene>
    <name evidence="7" type="ORF">MARPO_0033s0040</name>
</gene>
<dbReference type="Proteomes" id="UP000244005">
    <property type="component" value="Unassembled WGS sequence"/>
</dbReference>
<feature type="chain" id="PRO_5015355396" description="Bifunctional inhibitor/plant lipid transfer protein/seed storage helical domain-containing protein" evidence="5">
    <location>
        <begin position="28"/>
        <end position="162"/>
    </location>
</feature>